<dbReference type="Pfam" id="PF24681">
    <property type="entry name" value="Kelch_KLHDC2_KLHL20_DRC7"/>
    <property type="match status" value="1"/>
</dbReference>
<dbReference type="GO" id="GO:0005737">
    <property type="term" value="C:cytoplasm"/>
    <property type="evidence" value="ECO:0007669"/>
    <property type="project" value="UniProtKB-ARBA"/>
</dbReference>
<evidence type="ECO:0000259" key="3">
    <source>
        <dbReference type="PROSITE" id="PS50097"/>
    </source>
</evidence>
<accession>A0A3Q0G4A9</accession>
<dbReference type="Gene3D" id="1.25.40.420">
    <property type="match status" value="1"/>
</dbReference>
<dbReference type="InterPro" id="IPR017096">
    <property type="entry name" value="BTB-kelch_protein"/>
</dbReference>
<dbReference type="PIRSF" id="PIRSF037037">
    <property type="entry name" value="Kelch-like_protein_gigaxonin"/>
    <property type="match status" value="1"/>
</dbReference>
<dbReference type="Gene3D" id="3.30.710.10">
    <property type="entry name" value="Potassium Channel Kv1.1, Chain A"/>
    <property type="match status" value="1"/>
</dbReference>
<dbReference type="InterPro" id="IPR000210">
    <property type="entry name" value="BTB/POZ_dom"/>
</dbReference>
<gene>
    <name evidence="5" type="primary">LOC102383431</name>
</gene>
<dbReference type="SMART" id="SM00612">
    <property type="entry name" value="Kelch"/>
    <property type="match status" value="6"/>
</dbReference>
<evidence type="ECO:0000313" key="4">
    <source>
        <dbReference type="Proteomes" id="UP000189705"/>
    </source>
</evidence>
<dbReference type="Pfam" id="PF01344">
    <property type="entry name" value="Kelch_1"/>
    <property type="match status" value="1"/>
</dbReference>
<dbReference type="CDD" id="cd18260">
    <property type="entry name" value="BTB_POZ_KLHL31_KBTBD1"/>
    <property type="match status" value="1"/>
</dbReference>
<dbReference type="SMART" id="SM00225">
    <property type="entry name" value="BTB"/>
    <property type="match status" value="1"/>
</dbReference>
<reference evidence="5" key="1">
    <citation type="submission" date="2025-08" db="UniProtKB">
        <authorList>
            <consortium name="RefSeq"/>
        </authorList>
    </citation>
    <scope>IDENTIFICATION</scope>
</reference>
<dbReference type="SUPFAM" id="SSF54695">
    <property type="entry name" value="POZ domain"/>
    <property type="match status" value="1"/>
</dbReference>
<dbReference type="AlphaFoldDB" id="A0A3Q0G4A9"/>
<evidence type="ECO:0000313" key="5">
    <source>
        <dbReference type="RefSeq" id="XP_025054531.1"/>
    </source>
</evidence>
<dbReference type="RefSeq" id="XP_025054531.1">
    <property type="nucleotide sequence ID" value="XM_025198746.1"/>
</dbReference>
<dbReference type="Gene3D" id="2.120.10.80">
    <property type="entry name" value="Kelch-type beta propeller"/>
    <property type="match status" value="1"/>
</dbReference>
<dbReference type="PANTHER" id="PTHR45632:SF17">
    <property type="entry name" value="KELCH-LIKE PROTEIN 31"/>
    <property type="match status" value="1"/>
</dbReference>
<keyword evidence="4" id="KW-1185">Reference proteome</keyword>
<dbReference type="InterPro" id="IPR030604">
    <property type="entry name" value="BTB_POZ_KLHL31"/>
</dbReference>
<dbReference type="InterPro" id="IPR006652">
    <property type="entry name" value="Kelch_1"/>
</dbReference>
<dbReference type="STRING" id="38654.A0A3Q0G4A9"/>
<dbReference type="GeneID" id="102383431"/>
<dbReference type="PROSITE" id="PS50097">
    <property type="entry name" value="BTB"/>
    <property type="match status" value="1"/>
</dbReference>
<dbReference type="Pfam" id="PF07707">
    <property type="entry name" value="BACK"/>
    <property type="match status" value="1"/>
</dbReference>
<dbReference type="InParanoid" id="A0A3Q0G4A9"/>
<dbReference type="GO" id="GO:0046329">
    <property type="term" value="P:negative regulation of JNK cascade"/>
    <property type="evidence" value="ECO:0007669"/>
    <property type="project" value="TreeGrafter"/>
</dbReference>
<dbReference type="PANTHER" id="PTHR45632">
    <property type="entry name" value="LD33804P"/>
    <property type="match status" value="1"/>
</dbReference>
<dbReference type="InterPro" id="IPR011705">
    <property type="entry name" value="BACK"/>
</dbReference>
<dbReference type="GO" id="GO:0005634">
    <property type="term" value="C:nucleus"/>
    <property type="evidence" value="ECO:0007669"/>
    <property type="project" value="TreeGrafter"/>
</dbReference>
<evidence type="ECO:0000256" key="1">
    <source>
        <dbReference type="ARBA" id="ARBA00022441"/>
    </source>
</evidence>
<dbReference type="Proteomes" id="UP000189705">
    <property type="component" value="Unplaced"/>
</dbReference>
<dbReference type="Pfam" id="PF00651">
    <property type="entry name" value="BTB"/>
    <property type="match status" value="1"/>
</dbReference>
<proteinExistence type="predicted"/>
<evidence type="ECO:0000256" key="2">
    <source>
        <dbReference type="ARBA" id="ARBA00022737"/>
    </source>
</evidence>
<keyword evidence="1" id="KW-0880">Kelch repeat</keyword>
<dbReference type="SMART" id="SM00875">
    <property type="entry name" value="BACK"/>
    <property type="match status" value="1"/>
</dbReference>
<dbReference type="InterPro" id="IPR015915">
    <property type="entry name" value="Kelch-typ_b-propeller"/>
</dbReference>
<sequence length="690" mass="76817">MENAGMGKVPLFVFIFFKEGGNRRQLIEGERTWRFGFQIFFPGKTTTPIKMAPKKKNPKKTKTEKGEAPIAPVVVEDTSLDIDHLNHLNDLYENGSNGFRCTATEVTNPSHGASLLAEMTQMRQERFLCDLTIVAKTKSFDVHKLVMVSCSEYFRSLLKRDPSLQRVELNDISPLGLTTILTYAYTGKLSLSLYTIGSTISTASHLQMHALLSMCSDFLIQEMNVENCMYIANISATYNLNQAKDATQKFIRENFLEFSETDQFIKLTFDQLNELLMDDGLHIPSEIIAFRIAMKWLEYDSKRVQYAADLLGNIRFGTISAPDLVNCVQPVPRMMQDPECHKLLVDAMNYHLLPYQQNTLQSRRTRIRGGQRVLVTVGGRPALTEKALSRDISYRDAEGNWNKLAEMPAKSFNQCVVVMDGFLYVAGGEDQNDARNQAKHAVSSLCRYDPRFNTWLHLASMMQKRTHFSLSAYNGLLYAIGGRNTDGVLASIECYVPSTNSWHGQAGMELPRCCHASTVIDNKILVTGGYIHHAYSRNVCSYEPSTDAWRDQAGLGTPRGWHCAATLADRAYVLGGSQLGTRGERVDVIPVECYSPHTGQWSCVAPVPIGVSTAGVTILDGRICLVGGWNESGKKYQKCVQCYDLDRDEWADDEDLPEATVGVSCCTITLPSLRSKGSRASSVASAAVSI</sequence>
<name>A0A3Q0G4A9_ALLSI</name>
<organism evidence="4 5">
    <name type="scientific">Alligator sinensis</name>
    <name type="common">Chinese alligator</name>
    <dbReference type="NCBI Taxonomy" id="38654"/>
    <lineage>
        <taxon>Eukaryota</taxon>
        <taxon>Metazoa</taxon>
        <taxon>Chordata</taxon>
        <taxon>Craniata</taxon>
        <taxon>Vertebrata</taxon>
        <taxon>Euteleostomi</taxon>
        <taxon>Archelosauria</taxon>
        <taxon>Archosauria</taxon>
        <taxon>Crocodylia</taxon>
        <taxon>Alligatoridae</taxon>
        <taxon>Alligatorinae</taxon>
        <taxon>Alligator</taxon>
    </lineage>
</organism>
<dbReference type="SUPFAM" id="SSF117281">
    <property type="entry name" value="Kelch motif"/>
    <property type="match status" value="1"/>
</dbReference>
<keyword evidence="2" id="KW-0677">Repeat</keyword>
<dbReference type="InterPro" id="IPR011333">
    <property type="entry name" value="SKP1/BTB/POZ_sf"/>
</dbReference>
<feature type="domain" description="BTB" evidence="3">
    <location>
        <begin position="129"/>
        <end position="193"/>
    </location>
</feature>
<protein>
    <submittedName>
        <fullName evidence="5">Kelch-like protein 31 isoform X1</fullName>
    </submittedName>
</protein>